<dbReference type="SUPFAM" id="SSF48371">
    <property type="entry name" value="ARM repeat"/>
    <property type="match status" value="1"/>
</dbReference>
<gene>
    <name evidence="1" type="ORF">O0S10_09810</name>
</gene>
<organism evidence="1 2">
    <name type="scientific">Methanocorpusculum petauri</name>
    <dbReference type="NCBI Taxonomy" id="3002863"/>
    <lineage>
        <taxon>Archaea</taxon>
        <taxon>Methanobacteriati</taxon>
        <taxon>Methanobacteriota</taxon>
        <taxon>Stenosarchaea group</taxon>
        <taxon>Methanomicrobia</taxon>
        <taxon>Methanomicrobiales</taxon>
        <taxon>Methanocorpusculaceae</taxon>
        <taxon>Methanocorpusculum</taxon>
    </lineage>
</organism>
<reference evidence="1" key="1">
    <citation type="submission" date="2022-12" db="EMBL/GenBank/DDBJ databases">
        <title>Isolation and characterisation of novel Methanocorpusculum spp. from native Australian herbivores indicates the genus is ancestrally host-associated.</title>
        <authorList>
            <person name="Volmer J.G."/>
            <person name="Soo R.M."/>
            <person name="Evans P.N."/>
            <person name="Hoedt E.C."/>
            <person name="Astorga Alsina A.L."/>
            <person name="Woodcroft B.J."/>
            <person name="Tyson G.W."/>
            <person name="Hugenholtz P."/>
            <person name="Morrison M."/>
        </authorList>
    </citation>
    <scope>NUCLEOTIDE SEQUENCE</scope>
    <source>
        <strain evidence="1">MG</strain>
    </source>
</reference>
<dbReference type="InterPro" id="IPR011989">
    <property type="entry name" value="ARM-like"/>
</dbReference>
<dbReference type="Proteomes" id="UP001141422">
    <property type="component" value="Unassembled WGS sequence"/>
</dbReference>
<dbReference type="InterPro" id="IPR016024">
    <property type="entry name" value="ARM-type_fold"/>
</dbReference>
<name>A0ABT4IIX6_9EURY</name>
<dbReference type="InterPro" id="IPR004155">
    <property type="entry name" value="PBS_lyase_HEAT"/>
</dbReference>
<comment type="caution">
    <text evidence="1">The sequence shown here is derived from an EMBL/GenBank/DDBJ whole genome shotgun (WGS) entry which is preliminary data.</text>
</comment>
<accession>A0ABT4IIX6</accession>
<protein>
    <submittedName>
        <fullName evidence="1">HEAT repeat domain-containing protein</fullName>
    </submittedName>
</protein>
<dbReference type="RefSeq" id="WP_268925702.1">
    <property type="nucleotide sequence ID" value="NZ_JAPTGB010000027.1"/>
</dbReference>
<proteinExistence type="predicted"/>
<evidence type="ECO:0000313" key="1">
    <source>
        <dbReference type="EMBL" id="MCZ0861511.1"/>
    </source>
</evidence>
<dbReference type="Gene3D" id="1.25.10.10">
    <property type="entry name" value="Leucine-rich Repeat Variant"/>
    <property type="match status" value="1"/>
</dbReference>
<dbReference type="EMBL" id="JAPTGB010000027">
    <property type="protein sequence ID" value="MCZ0861511.1"/>
    <property type="molecule type" value="Genomic_DNA"/>
</dbReference>
<dbReference type="Pfam" id="PF13646">
    <property type="entry name" value="HEAT_2"/>
    <property type="match status" value="1"/>
</dbReference>
<sequence length="130" mass="14207">MSDAEKNSADLVRLLYDTDKSVRNAAAIELGSRGAEGFAAALPLLSDASWIVRYRACEIIGMTKQPEAFPVLLKTLADPRDHVRYMAVKGLGTFGDSRALPEIVRMLEDENPFVQRIAGKVAAELSKISE</sequence>
<keyword evidence="2" id="KW-1185">Reference proteome</keyword>
<evidence type="ECO:0000313" key="2">
    <source>
        <dbReference type="Proteomes" id="UP001141422"/>
    </source>
</evidence>
<dbReference type="SMART" id="SM00567">
    <property type="entry name" value="EZ_HEAT"/>
    <property type="match status" value="2"/>
</dbReference>